<evidence type="ECO:0000313" key="2">
    <source>
        <dbReference type="Proteomes" id="UP000076842"/>
    </source>
</evidence>
<gene>
    <name evidence="1" type="ORF">CALCODRAFT_505337</name>
</gene>
<dbReference type="Proteomes" id="UP000076842">
    <property type="component" value="Unassembled WGS sequence"/>
</dbReference>
<name>A0A165KCM9_9BASI</name>
<sequence>MVLITRPITSTPNPAPDPQVVVRRQAYKIDRKVHGRVVRLRWSLYKVLQKGYLVQEALEKISDAVQFAQRNKSHLGHALESVEKFNCVLTVNVWKVHPEELLGDKRYELREMGLGHSLIGYAVLKLEYIGKMCIKAGICLKPVLDATKAQYIAPF</sequence>
<organism evidence="1 2">
    <name type="scientific">Calocera cornea HHB12733</name>
    <dbReference type="NCBI Taxonomy" id="1353952"/>
    <lineage>
        <taxon>Eukaryota</taxon>
        <taxon>Fungi</taxon>
        <taxon>Dikarya</taxon>
        <taxon>Basidiomycota</taxon>
        <taxon>Agaricomycotina</taxon>
        <taxon>Dacrymycetes</taxon>
        <taxon>Dacrymycetales</taxon>
        <taxon>Dacrymycetaceae</taxon>
        <taxon>Calocera</taxon>
    </lineage>
</organism>
<protein>
    <submittedName>
        <fullName evidence="1">Uncharacterized protein</fullName>
    </submittedName>
</protein>
<proteinExistence type="predicted"/>
<dbReference type="AlphaFoldDB" id="A0A165KCM9"/>
<dbReference type="InParanoid" id="A0A165KCM9"/>
<evidence type="ECO:0000313" key="1">
    <source>
        <dbReference type="EMBL" id="KZT62964.1"/>
    </source>
</evidence>
<dbReference type="EMBL" id="KV423914">
    <property type="protein sequence ID" value="KZT62964.1"/>
    <property type="molecule type" value="Genomic_DNA"/>
</dbReference>
<reference evidence="1 2" key="1">
    <citation type="journal article" date="2016" name="Mol. Biol. Evol.">
        <title>Comparative Genomics of Early-Diverging Mushroom-Forming Fungi Provides Insights into the Origins of Lignocellulose Decay Capabilities.</title>
        <authorList>
            <person name="Nagy L.G."/>
            <person name="Riley R."/>
            <person name="Tritt A."/>
            <person name="Adam C."/>
            <person name="Daum C."/>
            <person name="Floudas D."/>
            <person name="Sun H."/>
            <person name="Yadav J.S."/>
            <person name="Pangilinan J."/>
            <person name="Larsson K.H."/>
            <person name="Matsuura K."/>
            <person name="Barry K."/>
            <person name="Labutti K."/>
            <person name="Kuo R."/>
            <person name="Ohm R.A."/>
            <person name="Bhattacharya S.S."/>
            <person name="Shirouzu T."/>
            <person name="Yoshinaga Y."/>
            <person name="Martin F.M."/>
            <person name="Grigoriev I.V."/>
            <person name="Hibbett D.S."/>
        </authorList>
    </citation>
    <scope>NUCLEOTIDE SEQUENCE [LARGE SCALE GENOMIC DNA]</scope>
    <source>
        <strain evidence="1 2">HHB12733</strain>
    </source>
</reference>
<keyword evidence="2" id="KW-1185">Reference proteome</keyword>
<accession>A0A165KCM9</accession>